<reference evidence="2" key="1">
    <citation type="submission" date="2021-10" db="EMBL/GenBank/DDBJ databases">
        <title>Tropical sea cucumber genome reveals ecological adaptation and Cuvierian tubules defense mechanism.</title>
        <authorList>
            <person name="Chen T."/>
        </authorList>
    </citation>
    <scope>NUCLEOTIDE SEQUENCE</scope>
    <source>
        <strain evidence="2">Nanhai2018</strain>
        <tissue evidence="2">Muscle</tissue>
    </source>
</reference>
<proteinExistence type="predicted"/>
<dbReference type="Proteomes" id="UP001152320">
    <property type="component" value="Chromosome 1"/>
</dbReference>
<comment type="caution">
    <text evidence="2">The sequence shown here is derived from an EMBL/GenBank/DDBJ whole genome shotgun (WGS) entry which is preliminary data.</text>
</comment>
<feature type="transmembrane region" description="Helical" evidence="1">
    <location>
        <begin position="52"/>
        <end position="71"/>
    </location>
</feature>
<organism evidence="2 3">
    <name type="scientific">Holothuria leucospilota</name>
    <name type="common">Black long sea cucumber</name>
    <name type="synonym">Mertensiothuria leucospilota</name>
    <dbReference type="NCBI Taxonomy" id="206669"/>
    <lineage>
        <taxon>Eukaryota</taxon>
        <taxon>Metazoa</taxon>
        <taxon>Echinodermata</taxon>
        <taxon>Eleutherozoa</taxon>
        <taxon>Echinozoa</taxon>
        <taxon>Holothuroidea</taxon>
        <taxon>Aspidochirotacea</taxon>
        <taxon>Aspidochirotida</taxon>
        <taxon>Holothuriidae</taxon>
        <taxon>Holothuria</taxon>
    </lineage>
</organism>
<sequence>MATDLYQQFESDKEQIVLNEQLPAQVIYLFCTKGSLTILRDVPNAPKMSLRILYILLIIFILVLSLHMIFLT</sequence>
<name>A0A9Q1CRV9_HOLLE</name>
<accession>A0A9Q1CRV9</accession>
<evidence type="ECO:0000256" key="1">
    <source>
        <dbReference type="SAM" id="Phobius"/>
    </source>
</evidence>
<keyword evidence="1" id="KW-1133">Transmembrane helix</keyword>
<evidence type="ECO:0000313" key="2">
    <source>
        <dbReference type="EMBL" id="KAJ8049449.1"/>
    </source>
</evidence>
<evidence type="ECO:0000313" key="3">
    <source>
        <dbReference type="Proteomes" id="UP001152320"/>
    </source>
</evidence>
<gene>
    <name evidence="2" type="ORF">HOLleu_02205</name>
</gene>
<protein>
    <submittedName>
        <fullName evidence="2">Uncharacterized protein</fullName>
    </submittedName>
</protein>
<dbReference type="EMBL" id="JAIZAY010000001">
    <property type="protein sequence ID" value="KAJ8049449.1"/>
    <property type="molecule type" value="Genomic_DNA"/>
</dbReference>
<dbReference type="AlphaFoldDB" id="A0A9Q1CRV9"/>
<keyword evidence="1" id="KW-0812">Transmembrane</keyword>
<keyword evidence="3" id="KW-1185">Reference proteome</keyword>
<keyword evidence="1" id="KW-0472">Membrane</keyword>